<dbReference type="PANTHER" id="PTHR43620:SF7">
    <property type="entry name" value="GLYCEROPHOSPHODIESTER PHOSPHODIESTERASE GDPD5-RELATED"/>
    <property type="match status" value="1"/>
</dbReference>
<dbReference type="RefSeq" id="WP_394843679.1">
    <property type="nucleotide sequence ID" value="NZ_CP089982.1"/>
</dbReference>
<feature type="chain" id="PRO_5045428009" description="glycerophosphodiester phosphodiesterase" evidence="7">
    <location>
        <begin position="23"/>
        <end position="388"/>
    </location>
</feature>
<evidence type="ECO:0000256" key="7">
    <source>
        <dbReference type="SAM" id="SignalP"/>
    </source>
</evidence>
<proteinExistence type="inferred from homology"/>
<dbReference type="Proteomes" id="UP001379533">
    <property type="component" value="Chromosome"/>
</dbReference>
<evidence type="ECO:0000313" key="9">
    <source>
        <dbReference type="EMBL" id="WXA93080.1"/>
    </source>
</evidence>
<sequence length="388" mass="42939">MRISRRHSLFASCLFFVGLSAASLVLMHCSEDDSVVLQPQRDAGPDTATADAGIYPLVIGHRGASGYRPEHTLASYELAIAMGADFIEPDVVSTKDGVLVVRHENEISGTTDVSSHPEFADRKKKKTIDSGKETEGWWTEDFTLAELKTLRARERLPKLRPANTAFDGLYEIPTLQEVVDLAKKRGVGIYPETKHPTYFRSIGLPLEEKVAQLLRDAGWHEATDPVYLQSFEPQSLQRLKELTNLKRVQLLDADGKPYDFVVSDDPRTYADLVKPEGLAFIATYAQGIGPNKNFLIPRDANQKLLAPTTVVADAHKAGLIVHPFTFRNENTNLPADFRGGTPDDAGIYDQARGDAPAEYRTFFALGIDGLFSDFSDTAVATRRQVYGR</sequence>
<accession>A0ABZ2K7G6</accession>
<evidence type="ECO:0000256" key="5">
    <source>
        <dbReference type="ARBA" id="ARBA00022801"/>
    </source>
</evidence>
<evidence type="ECO:0000256" key="3">
    <source>
        <dbReference type="ARBA" id="ARBA00022729"/>
    </source>
</evidence>
<protein>
    <recommendedName>
        <fullName evidence="2">glycerophosphodiester phosphodiesterase</fullName>
        <ecNumber evidence="2">3.1.4.46</ecNumber>
    </recommendedName>
</protein>
<dbReference type="SUPFAM" id="SSF51695">
    <property type="entry name" value="PLC-like phosphodiesterases"/>
    <property type="match status" value="1"/>
</dbReference>
<name>A0ABZ2K7G6_9BACT</name>
<feature type="signal peptide" evidence="7">
    <location>
        <begin position="1"/>
        <end position="22"/>
    </location>
</feature>
<reference evidence="9 10" key="1">
    <citation type="submission" date="2021-12" db="EMBL/GenBank/DDBJ databases">
        <title>Discovery of the Pendulisporaceae a myxobacterial family with distinct sporulation behavior and unique specialized metabolism.</title>
        <authorList>
            <person name="Garcia R."/>
            <person name="Popoff A."/>
            <person name="Bader C.D."/>
            <person name="Loehr J."/>
            <person name="Walesch S."/>
            <person name="Walt C."/>
            <person name="Boldt J."/>
            <person name="Bunk B."/>
            <person name="Haeckl F.J.F.P.J."/>
            <person name="Gunesch A.P."/>
            <person name="Birkelbach J."/>
            <person name="Nuebel U."/>
            <person name="Pietschmann T."/>
            <person name="Bach T."/>
            <person name="Mueller R."/>
        </authorList>
    </citation>
    <scope>NUCLEOTIDE SEQUENCE [LARGE SCALE GENOMIC DNA]</scope>
    <source>
        <strain evidence="9 10">MSr12523</strain>
    </source>
</reference>
<dbReference type="PANTHER" id="PTHR43620">
    <property type="entry name" value="GLYCEROPHOSPHORYL DIESTER PHOSPHODIESTERASE"/>
    <property type="match status" value="1"/>
</dbReference>
<evidence type="ECO:0000256" key="4">
    <source>
        <dbReference type="ARBA" id="ARBA00022798"/>
    </source>
</evidence>
<dbReference type="Gene3D" id="3.20.20.190">
    <property type="entry name" value="Phosphatidylinositol (PI) phosphodiesterase"/>
    <property type="match status" value="1"/>
</dbReference>
<evidence type="ECO:0000256" key="6">
    <source>
        <dbReference type="ARBA" id="ARBA00047512"/>
    </source>
</evidence>
<dbReference type="EC" id="3.1.4.46" evidence="2"/>
<comment type="catalytic activity">
    <reaction evidence="6">
        <text>a sn-glycero-3-phosphodiester + H2O = an alcohol + sn-glycerol 3-phosphate + H(+)</text>
        <dbReference type="Rhea" id="RHEA:12969"/>
        <dbReference type="ChEBI" id="CHEBI:15377"/>
        <dbReference type="ChEBI" id="CHEBI:15378"/>
        <dbReference type="ChEBI" id="CHEBI:30879"/>
        <dbReference type="ChEBI" id="CHEBI:57597"/>
        <dbReference type="ChEBI" id="CHEBI:83408"/>
        <dbReference type="EC" id="3.1.4.46"/>
    </reaction>
</comment>
<keyword evidence="3 7" id="KW-0732">Signal</keyword>
<evidence type="ECO:0000259" key="8">
    <source>
        <dbReference type="PROSITE" id="PS51704"/>
    </source>
</evidence>
<gene>
    <name evidence="9" type="ORF">LZC95_42350</name>
</gene>
<dbReference type="InterPro" id="IPR017946">
    <property type="entry name" value="PLC-like_Pdiesterase_TIM-brl"/>
</dbReference>
<dbReference type="Pfam" id="PF03009">
    <property type="entry name" value="GDPD"/>
    <property type="match status" value="1"/>
</dbReference>
<organism evidence="9 10">
    <name type="scientific">Pendulispora brunnea</name>
    <dbReference type="NCBI Taxonomy" id="2905690"/>
    <lineage>
        <taxon>Bacteria</taxon>
        <taxon>Pseudomonadati</taxon>
        <taxon>Myxococcota</taxon>
        <taxon>Myxococcia</taxon>
        <taxon>Myxococcales</taxon>
        <taxon>Sorangiineae</taxon>
        <taxon>Pendulisporaceae</taxon>
        <taxon>Pendulispora</taxon>
    </lineage>
</organism>
<keyword evidence="4" id="KW-0319">Glycerol metabolism</keyword>
<dbReference type="InterPro" id="IPR030395">
    <property type="entry name" value="GP_PDE_dom"/>
</dbReference>
<comment type="similarity">
    <text evidence="1">Belongs to the glycerophosphoryl diester phosphodiesterase family.</text>
</comment>
<feature type="domain" description="GP-PDE" evidence="8">
    <location>
        <begin position="56"/>
        <end position="363"/>
    </location>
</feature>
<keyword evidence="5" id="KW-0378">Hydrolase</keyword>
<evidence type="ECO:0000256" key="2">
    <source>
        <dbReference type="ARBA" id="ARBA00012247"/>
    </source>
</evidence>
<dbReference type="PROSITE" id="PS51704">
    <property type="entry name" value="GP_PDE"/>
    <property type="match status" value="1"/>
</dbReference>
<evidence type="ECO:0000313" key="10">
    <source>
        <dbReference type="Proteomes" id="UP001379533"/>
    </source>
</evidence>
<evidence type="ECO:0000256" key="1">
    <source>
        <dbReference type="ARBA" id="ARBA00007277"/>
    </source>
</evidence>
<dbReference type="CDD" id="cd08602">
    <property type="entry name" value="GDPD_ScGlpQ1_like"/>
    <property type="match status" value="1"/>
</dbReference>
<dbReference type="EMBL" id="CP089982">
    <property type="protein sequence ID" value="WXA93080.1"/>
    <property type="molecule type" value="Genomic_DNA"/>
</dbReference>
<keyword evidence="10" id="KW-1185">Reference proteome</keyword>